<evidence type="ECO:0000256" key="7">
    <source>
        <dbReference type="ARBA" id="ARBA00022989"/>
    </source>
</evidence>
<keyword evidence="7 9" id="KW-1133">Transmembrane helix</keyword>
<dbReference type="KEGG" id="dog:HP555_05230"/>
<keyword evidence="12" id="KW-1185">Reference proteome</keyword>
<feature type="domain" description="ABC transmembrane type-1" evidence="10">
    <location>
        <begin position="69"/>
        <end position="278"/>
    </location>
</feature>
<dbReference type="EMBL" id="CP054140">
    <property type="protein sequence ID" value="QQG65307.1"/>
    <property type="molecule type" value="Genomic_DNA"/>
</dbReference>
<feature type="transmembrane region" description="Helical" evidence="9">
    <location>
        <begin position="64"/>
        <end position="97"/>
    </location>
</feature>
<protein>
    <submittedName>
        <fullName evidence="11">ABC transporter permease subunit</fullName>
    </submittedName>
</protein>
<evidence type="ECO:0000313" key="12">
    <source>
        <dbReference type="Proteomes" id="UP000596092"/>
    </source>
</evidence>
<evidence type="ECO:0000313" key="11">
    <source>
        <dbReference type="EMBL" id="QQG65307.1"/>
    </source>
</evidence>
<evidence type="ECO:0000256" key="3">
    <source>
        <dbReference type="ARBA" id="ARBA00022448"/>
    </source>
</evidence>
<keyword evidence="5" id="KW-0592">Phosphate transport</keyword>
<keyword evidence="4" id="KW-1003">Cell membrane</keyword>
<dbReference type="GO" id="GO:0006817">
    <property type="term" value="P:phosphate ion transport"/>
    <property type="evidence" value="ECO:0007669"/>
    <property type="project" value="UniProtKB-KW"/>
</dbReference>
<evidence type="ECO:0000256" key="8">
    <source>
        <dbReference type="ARBA" id="ARBA00023136"/>
    </source>
</evidence>
<sequence length="284" mass="30544">MTSSQKTESFFWAKTYVHLAAGLVISSIFLLLVMIFIFAGPALFDQGHRSIFTWQWNPYQGQFGILPMLMGSMILSVSALLLALPLAISLCSLLLTAPRRLSARLIHMVIRFMTAIPTVVYAFAGVLLLTPLVRFSFGGSGLSWLTATFVLVLLILPTMVLVLNSGLKPKLDDLCPQGLAMGLDRLDLLWFFVFPHTKKTFLAAGLLGFGRAVGDTLIPLMLAGNAPQVPMDLGQSLRTLSAHMALVTANEVGGAAYSSLFMAGALLLGISALVSLISRALVTS</sequence>
<comment type="subcellular location">
    <subcellularLocation>
        <location evidence="1 9">Cell membrane</location>
        <topology evidence="1 9">Multi-pass membrane protein</topology>
    </subcellularLocation>
</comment>
<comment type="similarity">
    <text evidence="2">Belongs to the binding-protein-dependent transport system permease family. CysTW subfamily.</text>
</comment>
<feature type="transmembrane region" description="Helical" evidence="9">
    <location>
        <begin position="142"/>
        <end position="163"/>
    </location>
</feature>
<dbReference type="PANTHER" id="PTHR30425:SF1">
    <property type="entry name" value="PHOSPHATE TRANSPORT SYSTEM PERMEASE PROTEIN PSTC"/>
    <property type="match status" value="1"/>
</dbReference>
<dbReference type="RefSeq" id="WP_199264129.1">
    <property type="nucleotide sequence ID" value="NZ_CP054140.1"/>
</dbReference>
<organism evidence="11 12">
    <name type="scientific">Desulfobulbus oligotrophicus</name>
    <dbReference type="NCBI Taxonomy" id="1909699"/>
    <lineage>
        <taxon>Bacteria</taxon>
        <taxon>Pseudomonadati</taxon>
        <taxon>Thermodesulfobacteriota</taxon>
        <taxon>Desulfobulbia</taxon>
        <taxon>Desulfobulbales</taxon>
        <taxon>Desulfobulbaceae</taxon>
        <taxon>Desulfobulbus</taxon>
    </lineage>
</organism>
<dbReference type="SUPFAM" id="SSF161098">
    <property type="entry name" value="MetI-like"/>
    <property type="match status" value="1"/>
</dbReference>
<evidence type="ECO:0000256" key="1">
    <source>
        <dbReference type="ARBA" id="ARBA00004651"/>
    </source>
</evidence>
<dbReference type="PROSITE" id="PS50928">
    <property type="entry name" value="ABC_TM1"/>
    <property type="match status" value="1"/>
</dbReference>
<feature type="transmembrane region" description="Helical" evidence="9">
    <location>
        <begin position="21"/>
        <end position="44"/>
    </location>
</feature>
<evidence type="ECO:0000256" key="6">
    <source>
        <dbReference type="ARBA" id="ARBA00022692"/>
    </source>
</evidence>
<evidence type="ECO:0000256" key="2">
    <source>
        <dbReference type="ARBA" id="ARBA00007069"/>
    </source>
</evidence>
<evidence type="ECO:0000259" key="10">
    <source>
        <dbReference type="PROSITE" id="PS50928"/>
    </source>
</evidence>
<feature type="transmembrane region" description="Helical" evidence="9">
    <location>
        <begin position="260"/>
        <end position="282"/>
    </location>
</feature>
<dbReference type="GO" id="GO:0055085">
    <property type="term" value="P:transmembrane transport"/>
    <property type="evidence" value="ECO:0007669"/>
    <property type="project" value="InterPro"/>
</dbReference>
<evidence type="ECO:0000256" key="4">
    <source>
        <dbReference type="ARBA" id="ARBA00022475"/>
    </source>
</evidence>
<dbReference type="InterPro" id="IPR051124">
    <property type="entry name" value="Phosphate_Transport_Permease"/>
</dbReference>
<reference evidence="11 12" key="1">
    <citation type="submission" date="2020-05" db="EMBL/GenBank/DDBJ databases">
        <title>Complete genome of Desulfobulbus oligotrophicus.</title>
        <authorList>
            <person name="Podar M."/>
        </authorList>
    </citation>
    <scope>NUCLEOTIDE SEQUENCE [LARGE SCALE GENOMIC DNA]</scope>
    <source>
        <strain evidence="11 12">Prop6</strain>
    </source>
</reference>
<keyword evidence="6 9" id="KW-0812">Transmembrane</keyword>
<dbReference type="Pfam" id="PF00528">
    <property type="entry name" value="BPD_transp_1"/>
    <property type="match status" value="1"/>
</dbReference>
<dbReference type="Proteomes" id="UP000596092">
    <property type="component" value="Chromosome"/>
</dbReference>
<dbReference type="CDD" id="cd06261">
    <property type="entry name" value="TM_PBP2"/>
    <property type="match status" value="1"/>
</dbReference>
<dbReference type="AlphaFoldDB" id="A0A7T5VCD2"/>
<dbReference type="GO" id="GO:0005886">
    <property type="term" value="C:plasma membrane"/>
    <property type="evidence" value="ECO:0007669"/>
    <property type="project" value="UniProtKB-SubCell"/>
</dbReference>
<evidence type="ECO:0000256" key="9">
    <source>
        <dbReference type="RuleBase" id="RU363032"/>
    </source>
</evidence>
<name>A0A7T5VCD2_9BACT</name>
<dbReference type="Gene3D" id="1.10.3720.10">
    <property type="entry name" value="MetI-like"/>
    <property type="match status" value="1"/>
</dbReference>
<accession>A0A7T5VCD2</accession>
<keyword evidence="3 9" id="KW-0813">Transport</keyword>
<gene>
    <name evidence="11" type="ORF">HP555_05230</name>
</gene>
<evidence type="ECO:0000256" key="5">
    <source>
        <dbReference type="ARBA" id="ARBA00022592"/>
    </source>
</evidence>
<proteinExistence type="inferred from homology"/>
<keyword evidence="8 9" id="KW-0472">Membrane</keyword>
<dbReference type="InterPro" id="IPR000515">
    <property type="entry name" value="MetI-like"/>
</dbReference>
<dbReference type="InterPro" id="IPR035906">
    <property type="entry name" value="MetI-like_sf"/>
</dbReference>
<feature type="transmembrane region" description="Helical" evidence="9">
    <location>
        <begin position="109"/>
        <end position="130"/>
    </location>
</feature>
<dbReference type="PANTHER" id="PTHR30425">
    <property type="entry name" value="PHOSPHATE TRANSPORT SYSTEM PERMEASE PROTEIN PST"/>
    <property type="match status" value="1"/>
</dbReference>